<evidence type="ECO:0000313" key="1">
    <source>
        <dbReference type="EMBL" id="WND03766.1"/>
    </source>
</evidence>
<name>A0AA52EFD8_9PROT</name>
<dbReference type="RefSeq" id="WP_310799620.1">
    <property type="nucleotide sequence ID" value="NZ_CP123872.1"/>
</dbReference>
<dbReference type="AlphaFoldDB" id="A0AA52EFD8"/>
<dbReference type="EMBL" id="CP123872">
    <property type="protein sequence ID" value="WND03766.1"/>
    <property type="molecule type" value="Genomic_DNA"/>
</dbReference>
<dbReference type="KEGG" id="tmk:QGN29_05175"/>
<dbReference type="InterPro" id="IPR009922">
    <property type="entry name" value="DUF1457"/>
</dbReference>
<reference evidence="1" key="1">
    <citation type="submission" date="2023-04" db="EMBL/GenBank/DDBJ databases">
        <title>Complete genome sequence of Temperatibacter marinus.</title>
        <authorList>
            <person name="Rong J.-C."/>
            <person name="Yi M.-L."/>
            <person name="Zhao Q."/>
        </authorList>
    </citation>
    <scope>NUCLEOTIDE SEQUENCE</scope>
    <source>
        <strain evidence="1">NBRC 110045</strain>
    </source>
</reference>
<proteinExistence type="predicted"/>
<sequence>MVKDSKKYKALIGRLETCFGAPKVLAVETADSAIQKLYAYYTTLKERGVNPQRSDFSLLKLKAASANFFVLDVISDLPEFKVAYMGSTLDDMYGYLTNQSYKDVVPEEIYERTTVFFEIIAFTEEPLIIATNNLSERKEYISSQTLIIPLFDEAGQLTKAIGLVVRHG</sequence>
<dbReference type="Pfam" id="PF07310">
    <property type="entry name" value="PAS_5"/>
    <property type="match status" value="1"/>
</dbReference>
<accession>A0AA52EFD8</accession>
<keyword evidence="2" id="KW-1185">Reference proteome</keyword>
<protein>
    <submittedName>
        <fullName evidence="1">PAS domain-containing protein</fullName>
    </submittedName>
</protein>
<dbReference type="Proteomes" id="UP001268683">
    <property type="component" value="Chromosome"/>
</dbReference>
<evidence type="ECO:0000313" key="2">
    <source>
        <dbReference type="Proteomes" id="UP001268683"/>
    </source>
</evidence>
<gene>
    <name evidence="1" type="ORF">QGN29_05175</name>
</gene>
<organism evidence="1 2">
    <name type="scientific">Temperatibacter marinus</name>
    <dbReference type="NCBI Taxonomy" id="1456591"/>
    <lineage>
        <taxon>Bacteria</taxon>
        <taxon>Pseudomonadati</taxon>
        <taxon>Pseudomonadota</taxon>
        <taxon>Alphaproteobacteria</taxon>
        <taxon>Kordiimonadales</taxon>
        <taxon>Temperatibacteraceae</taxon>
        <taxon>Temperatibacter</taxon>
    </lineage>
</organism>